<evidence type="ECO:0000313" key="4">
    <source>
        <dbReference type="EMBL" id="KAF4963197.1"/>
    </source>
</evidence>
<protein>
    <recommendedName>
        <fullName evidence="3">Zn(2)-C6 fungal-type domain-containing protein</fullName>
    </recommendedName>
</protein>
<evidence type="ECO:0000259" key="3">
    <source>
        <dbReference type="PROSITE" id="PS50048"/>
    </source>
</evidence>
<dbReference type="EMBL" id="JABEXW010000488">
    <property type="protein sequence ID" value="KAF4963197.1"/>
    <property type="molecule type" value="Genomic_DNA"/>
</dbReference>
<evidence type="ECO:0000256" key="2">
    <source>
        <dbReference type="SAM" id="MobiDB-lite"/>
    </source>
</evidence>
<dbReference type="InterPro" id="IPR036864">
    <property type="entry name" value="Zn2-C6_fun-type_DNA-bd_sf"/>
</dbReference>
<dbReference type="InterPro" id="IPR053181">
    <property type="entry name" value="EcdB-like_regulator"/>
</dbReference>
<dbReference type="GO" id="GO:0000981">
    <property type="term" value="F:DNA-binding transcription factor activity, RNA polymerase II-specific"/>
    <property type="evidence" value="ECO:0007669"/>
    <property type="project" value="InterPro"/>
</dbReference>
<evidence type="ECO:0000256" key="1">
    <source>
        <dbReference type="ARBA" id="ARBA00023242"/>
    </source>
</evidence>
<accession>A0A8H4X5Y4</accession>
<proteinExistence type="predicted"/>
<gene>
    <name evidence="4" type="ORF">FSARC_8775</name>
</gene>
<dbReference type="OrthoDB" id="4356994at2759"/>
<feature type="compositionally biased region" description="Polar residues" evidence="2">
    <location>
        <begin position="1"/>
        <end position="10"/>
    </location>
</feature>
<evidence type="ECO:0000313" key="5">
    <source>
        <dbReference type="Proteomes" id="UP000622797"/>
    </source>
</evidence>
<comment type="caution">
    <text evidence="4">The sequence shown here is derived from an EMBL/GenBank/DDBJ whole genome shotgun (WGS) entry which is preliminary data.</text>
</comment>
<dbReference type="Gene3D" id="4.10.240.10">
    <property type="entry name" value="Zn(2)-C6 fungal-type DNA-binding domain"/>
    <property type="match status" value="1"/>
</dbReference>
<dbReference type="PANTHER" id="PTHR47785">
    <property type="entry name" value="ZN(II)2CYS6 TRANSCRIPTION FACTOR (EUROFUNG)-RELATED-RELATED"/>
    <property type="match status" value="1"/>
</dbReference>
<feature type="region of interest" description="Disordered" evidence="2">
    <location>
        <begin position="1"/>
        <end position="21"/>
    </location>
</feature>
<dbReference type="CDD" id="cd00067">
    <property type="entry name" value="GAL4"/>
    <property type="match status" value="1"/>
</dbReference>
<dbReference type="Pfam" id="PF00172">
    <property type="entry name" value="Zn_clus"/>
    <property type="match status" value="1"/>
</dbReference>
<reference evidence="4" key="1">
    <citation type="journal article" date="2020" name="BMC Genomics">
        <title>Correction to: Identification and distribution of gene clusters required for synthesis of sphingolipid metabolism inhibitors in diverse species of the filamentous fungus Fusarium.</title>
        <authorList>
            <person name="Kim H.S."/>
            <person name="Lohmar J.M."/>
            <person name="Busman M."/>
            <person name="Brown D.W."/>
            <person name="Naumann T.A."/>
            <person name="Divon H.H."/>
            <person name="Lysoe E."/>
            <person name="Uhlig S."/>
            <person name="Proctor R.H."/>
        </authorList>
    </citation>
    <scope>NUCLEOTIDE SEQUENCE</scope>
    <source>
        <strain evidence="4">NRRL 20472</strain>
    </source>
</reference>
<organism evidence="4 5">
    <name type="scientific">Fusarium sarcochroum</name>
    <dbReference type="NCBI Taxonomy" id="1208366"/>
    <lineage>
        <taxon>Eukaryota</taxon>
        <taxon>Fungi</taxon>
        <taxon>Dikarya</taxon>
        <taxon>Ascomycota</taxon>
        <taxon>Pezizomycotina</taxon>
        <taxon>Sordariomycetes</taxon>
        <taxon>Hypocreomycetidae</taxon>
        <taxon>Hypocreales</taxon>
        <taxon>Nectriaceae</taxon>
        <taxon>Fusarium</taxon>
        <taxon>Fusarium lateritium species complex</taxon>
    </lineage>
</organism>
<reference evidence="4" key="2">
    <citation type="submission" date="2020-05" db="EMBL/GenBank/DDBJ databases">
        <authorList>
            <person name="Kim H.-S."/>
            <person name="Proctor R.H."/>
            <person name="Brown D.W."/>
        </authorList>
    </citation>
    <scope>NUCLEOTIDE SEQUENCE</scope>
    <source>
        <strain evidence="4">NRRL 20472</strain>
    </source>
</reference>
<keyword evidence="5" id="KW-1185">Reference proteome</keyword>
<dbReference type="CDD" id="cd12148">
    <property type="entry name" value="fungal_TF_MHR"/>
    <property type="match status" value="1"/>
</dbReference>
<dbReference type="PROSITE" id="PS00463">
    <property type="entry name" value="ZN2_CY6_FUNGAL_1"/>
    <property type="match status" value="1"/>
</dbReference>
<keyword evidence="1" id="KW-0539">Nucleus</keyword>
<name>A0A8H4X5Y4_9HYPO</name>
<dbReference type="AlphaFoldDB" id="A0A8H4X5Y4"/>
<feature type="domain" description="Zn(2)-C6 fungal-type" evidence="3">
    <location>
        <begin position="30"/>
        <end position="60"/>
    </location>
</feature>
<dbReference type="PANTHER" id="PTHR47785:SF7">
    <property type="entry name" value="ZN(II)2CYS6 TRANSCRIPTION FACTOR (EUROFUNG)"/>
    <property type="match status" value="1"/>
</dbReference>
<dbReference type="SUPFAM" id="SSF57701">
    <property type="entry name" value="Zn2/Cys6 DNA-binding domain"/>
    <property type="match status" value="1"/>
</dbReference>
<dbReference type="Proteomes" id="UP000622797">
    <property type="component" value="Unassembled WGS sequence"/>
</dbReference>
<sequence>MESPSPSLSTHRAAVSRPSSTYARKRAVKACQVCRARRTKCDQKRPVCSFCAKAGVECVFEPDEKATFDQASLAIIDRLDRLERKIDAQSTVDGGRNVNPNTLGSLKIDRIHEQVFPVTLGRVLEWQVFQDIASPTTTTSSPFTEGLISQSVNQQRPWLGDVLDRPACDRWLDNFFAHVHVKNPILDEAEIRRLVCKLCAYGPEWDIASGLALLVCANGVLARPLHESLPVSNPDRQIAIALFNAALKRTGIGLNSVGLIQAQCAFLSGVLLMSLLRPTEAWMTFVQGLAICQTFPSIRRLHSGSDQVNSAETVSEQSIYWSCWKSEQELRFELGMHSSGGLADEPPQLFPNPPEGCEGSTERAWYFYLSEISLWRLEVNARQAMDKLEHNDWPGLSQALGEIKQGTINQLEAWKSSLPPLVDIGSNKVPEEDDVVRFVLRGRVTYVHELISWPFLFAAMNDGLDHPVPDKQIVNALAFHHNRLIANAAGYYHRHHGTWLMLRSSARSACILLGFARLYPNSVVMPPAWEEAIFNVLKMVEYWSAEVEEMRLISRVMTRLLESLQ</sequence>
<dbReference type="SMART" id="SM00066">
    <property type="entry name" value="GAL4"/>
    <property type="match status" value="1"/>
</dbReference>
<dbReference type="PROSITE" id="PS50048">
    <property type="entry name" value="ZN2_CY6_FUNGAL_2"/>
    <property type="match status" value="1"/>
</dbReference>
<dbReference type="InterPro" id="IPR001138">
    <property type="entry name" value="Zn2Cys6_DnaBD"/>
</dbReference>
<dbReference type="GO" id="GO:0008270">
    <property type="term" value="F:zinc ion binding"/>
    <property type="evidence" value="ECO:0007669"/>
    <property type="project" value="InterPro"/>
</dbReference>